<gene>
    <name evidence="7" type="ORF">DSCO28_53840</name>
</gene>
<evidence type="ECO:0000256" key="4">
    <source>
        <dbReference type="SAM" id="Phobius"/>
    </source>
</evidence>
<accession>A0A5K7ZX68</accession>
<dbReference type="Pfam" id="PF04392">
    <property type="entry name" value="ABC_sub_bind"/>
    <property type="match status" value="1"/>
</dbReference>
<comment type="catalytic activity">
    <reaction evidence="1">
        <text>ATP + protein L-histidine = ADP + protein N-phospho-L-histidine.</text>
        <dbReference type="EC" id="2.7.13.3"/>
    </reaction>
</comment>
<dbReference type="InterPro" id="IPR004358">
    <property type="entry name" value="Sig_transdc_His_kin-like_C"/>
</dbReference>
<dbReference type="SUPFAM" id="SSF55874">
    <property type="entry name" value="ATPase domain of HSP90 chaperone/DNA topoisomerase II/histidine kinase"/>
    <property type="match status" value="1"/>
</dbReference>
<dbReference type="PROSITE" id="PS50109">
    <property type="entry name" value="HIS_KIN"/>
    <property type="match status" value="1"/>
</dbReference>
<dbReference type="PRINTS" id="PR00344">
    <property type="entry name" value="BCTRLSENSOR"/>
</dbReference>
<dbReference type="Gene3D" id="3.30.450.20">
    <property type="entry name" value="PAS domain"/>
    <property type="match status" value="1"/>
</dbReference>
<dbReference type="PANTHER" id="PTHR43065">
    <property type="entry name" value="SENSOR HISTIDINE KINASE"/>
    <property type="match status" value="1"/>
</dbReference>
<name>A0A5K7ZX68_9BACT</name>
<dbReference type="Gene3D" id="3.30.565.10">
    <property type="entry name" value="Histidine kinase-like ATPase, C-terminal domain"/>
    <property type="match status" value="1"/>
</dbReference>
<dbReference type="SUPFAM" id="SSF47384">
    <property type="entry name" value="Homodimeric domain of signal transducing histidine kinase"/>
    <property type="match status" value="1"/>
</dbReference>
<evidence type="ECO:0000313" key="7">
    <source>
        <dbReference type="EMBL" id="BBO84818.1"/>
    </source>
</evidence>
<dbReference type="NCBIfam" id="TIGR00229">
    <property type="entry name" value="sensory_box"/>
    <property type="match status" value="1"/>
</dbReference>
<dbReference type="PROSITE" id="PS50112">
    <property type="entry name" value="PAS"/>
    <property type="match status" value="1"/>
</dbReference>
<dbReference type="PANTHER" id="PTHR43065:SF42">
    <property type="entry name" value="TWO-COMPONENT SENSOR PPRA"/>
    <property type="match status" value="1"/>
</dbReference>
<dbReference type="Gene3D" id="1.10.287.130">
    <property type="match status" value="1"/>
</dbReference>
<dbReference type="KEGG" id="dov:DSCO28_53840"/>
<dbReference type="EC" id="2.7.13.3" evidence="2"/>
<organism evidence="7 8">
    <name type="scientific">Desulfosarcina ovata subsp. sediminis</name>
    <dbReference type="NCBI Taxonomy" id="885957"/>
    <lineage>
        <taxon>Bacteria</taxon>
        <taxon>Pseudomonadati</taxon>
        <taxon>Thermodesulfobacteriota</taxon>
        <taxon>Desulfobacteria</taxon>
        <taxon>Desulfobacterales</taxon>
        <taxon>Desulfosarcinaceae</taxon>
        <taxon>Desulfosarcina</taxon>
    </lineage>
</organism>
<dbReference type="Proteomes" id="UP000425960">
    <property type="component" value="Chromosome"/>
</dbReference>
<keyword evidence="3" id="KW-0597">Phosphoprotein</keyword>
<dbReference type="Pfam" id="PF00512">
    <property type="entry name" value="HisKA"/>
    <property type="match status" value="1"/>
</dbReference>
<dbReference type="InterPro" id="IPR005467">
    <property type="entry name" value="His_kinase_dom"/>
</dbReference>
<evidence type="ECO:0000256" key="3">
    <source>
        <dbReference type="ARBA" id="ARBA00022553"/>
    </source>
</evidence>
<dbReference type="InterPro" id="IPR007487">
    <property type="entry name" value="ABC_transpt-TYRBP-like"/>
</dbReference>
<dbReference type="InterPro" id="IPR036890">
    <property type="entry name" value="HATPase_C_sf"/>
</dbReference>
<dbReference type="Gene3D" id="3.40.50.2300">
    <property type="match status" value="2"/>
</dbReference>
<feature type="domain" description="Histidine kinase" evidence="5">
    <location>
        <begin position="527"/>
        <end position="782"/>
    </location>
</feature>
<dbReference type="SMART" id="SM00387">
    <property type="entry name" value="HATPase_c"/>
    <property type="match status" value="1"/>
</dbReference>
<dbReference type="InterPro" id="IPR013656">
    <property type="entry name" value="PAS_4"/>
</dbReference>
<keyword evidence="4" id="KW-0812">Transmembrane</keyword>
<dbReference type="CDD" id="cd00082">
    <property type="entry name" value="HisKA"/>
    <property type="match status" value="1"/>
</dbReference>
<proteinExistence type="predicted"/>
<evidence type="ECO:0000256" key="2">
    <source>
        <dbReference type="ARBA" id="ARBA00012438"/>
    </source>
</evidence>
<evidence type="ECO:0000313" key="8">
    <source>
        <dbReference type="Proteomes" id="UP000425960"/>
    </source>
</evidence>
<dbReference type="GO" id="GO:0000155">
    <property type="term" value="F:phosphorelay sensor kinase activity"/>
    <property type="evidence" value="ECO:0007669"/>
    <property type="project" value="InterPro"/>
</dbReference>
<dbReference type="InterPro" id="IPR000014">
    <property type="entry name" value="PAS"/>
</dbReference>
<dbReference type="RefSeq" id="WP_231713936.1">
    <property type="nucleotide sequence ID" value="NZ_AP021876.1"/>
</dbReference>
<evidence type="ECO:0000259" key="6">
    <source>
        <dbReference type="PROSITE" id="PS50112"/>
    </source>
</evidence>
<reference evidence="7 8" key="1">
    <citation type="submission" date="2019-11" db="EMBL/GenBank/DDBJ databases">
        <title>Comparative genomics of hydrocarbon-degrading Desulfosarcina strains.</title>
        <authorList>
            <person name="Watanabe M."/>
            <person name="Kojima H."/>
            <person name="Fukui M."/>
        </authorList>
    </citation>
    <scope>NUCLEOTIDE SEQUENCE [LARGE SCALE GENOMIC DNA]</scope>
    <source>
        <strain evidence="7 8">28bB2T</strain>
    </source>
</reference>
<protein>
    <recommendedName>
        <fullName evidence="2">histidine kinase</fullName>
        <ecNumber evidence="2">2.7.13.3</ecNumber>
    </recommendedName>
</protein>
<dbReference type="Pfam" id="PF02518">
    <property type="entry name" value="HATPase_c"/>
    <property type="match status" value="1"/>
</dbReference>
<dbReference type="InterPro" id="IPR036097">
    <property type="entry name" value="HisK_dim/P_sf"/>
</dbReference>
<dbReference type="InterPro" id="IPR035965">
    <property type="entry name" value="PAS-like_dom_sf"/>
</dbReference>
<dbReference type="SMART" id="SM00388">
    <property type="entry name" value="HisKA"/>
    <property type="match status" value="1"/>
</dbReference>
<dbReference type="InterPro" id="IPR003661">
    <property type="entry name" value="HisK_dim/P_dom"/>
</dbReference>
<evidence type="ECO:0000259" key="5">
    <source>
        <dbReference type="PROSITE" id="PS50109"/>
    </source>
</evidence>
<dbReference type="Pfam" id="PF08448">
    <property type="entry name" value="PAS_4"/>
    <property type="match status" value="1"/>
</dbReference>
<dbReference type="CDD" id="cd00130">
    <property type="entry name" value="PAS"/>
    <property type="match status" value="1"/>
</dbReference>
<keyword evidence="4" id="KW-1133">Transmembrane helix</keyword>
<evidence type="ECO:0000256" key="1">
    <source>
        <dbReference type="ARBA" id="ARBA00000085"/>
    </source>
</evidence>
<dbReference type="EMBL" id="AP021876">
    <property type="protein sequence ID" value="BBO84818.1"/>
    <property type="molecule type" value="Genomic_DNA"/>
</dbReference>
<sequence>MINKQMVSAIHSHWLFTIFLSLIVAGTSPPGTCRAQQPDQGRNQFILHLNAYHANYPWSEDVTTGIREQLRKDAPAADLSIEYMDTKHHPPESLFPILAELYTRKYTRKRPSVIIASDNNALDFLIAYRQRLFADIPAVFCGINNFSGDLIKGQKNITGVVEAASFRKTIQLALKLHPGTTAIYSVAGSAATTRMLVRELTPVAAEFSGRVDYIQIHDRSMAQFASELEKIPSTGIIIWLGLNRDATGTSLSTSEAFDFVHAHIDRPIYTMWSHDLPYCTGGVVISGQEQGRQAAAMAARILSGTSADSLPIIRESPNVPMFNYDEMQRHHIATEALPLDAVIINRPPPSFYVQYRYFIWTALGLIIALSFLVVALTVLYMLRQNALAALGKARNDIANIINSMPSILISVDSACTVTQWNNEAVRVTGVDAADALGRPLSRVFPRLTDEVERVREAMRTRQVCADPRRTRKEKGETRYEDVTIYPLLTNGAEGAVIRLDDVTERVRIEEMMVQSEKMLSVGGLAAGMAHEINNPLAGIMQTADVMSTRLTSPALPANRQAAEAAGTTIEAIGRFMESRSIPRMLKDIHTSGRRAAEIVANMLSFARKSNGAFTLHDLAALMDQTIDLAGTDYDLKKKFDFRRIRIVRDYATDLPQVPCESGKIQQVLLNVLRNGAEAMQIKWGEVADPGRQEGPRFTIRLTHERKSEMVRIDIADNGPGMNEAQRNRVFEPFFTTKPANQGTGLGLSVSYFIVTENHGGRMSVESDPGTGTTFHIHLPVNRQP</sequence>
<dbReference type="SUPFAM" id="SSF55785">
    <property type="entry name" value="PYP-like sensor domain (PAS domain)"/>
    <property type="match status" value="1"/>
</dbReference>
<keyword evidence="4" id="KW-0472">Membrane</keyword>
<dbReference type="InterPro" id="IPR003594">
    <property type="entry name" value="HATPase_dom"/>
</dbReference>
<dbReference type="SMART" id="SM00091">
    <property type="entry name" value="PAS"/>
    <property type="match status" value="1"/>
</dbReference>
<feature type="transmembrane region" description="Helical" evidence="4">
    <location>
        <begin position="357"/>
        <end position="382"/>
    </location>
</feature>
<feature type="domain" description="PAS" evidence="6">
    <location>
        <begin position="393"/>
        <end position="462"/>
    </location>
</feature>
<dbReference type="AlphaFoldDB" id="A0A5K7ZX68"/>